<evidence type="ECO:0000313" key="5">
    <source>
        <dbReference type="Proteomes" id="UP000016927"/>
    </source>
</evidence>
<sequence>MHLVALFATLILSSKVEEKAKDSFEKVIHKCKNDAEKEIIETINPALRSIDRKEFPIPGENCGEATDQPVPKDVVRLKEDNEQLLNENKQLKENGKKLNEENEKLKKENEQFREDNQKLLRNFEKQENKFKEQKKELNYLEDFRDDIPVVMILLLVVPLLALFICSILLHYILLDMYLPYKPKGNFKSYCCSYGKC</sequence>
<name>R0MMM7_NOSB1</name>
<evidence type="ECO:0000313" key="4">
    <source>
        <dbReference type="EMBL" id="EOB15465.1"/>
    </source>
</evidence>
<keyword evidence="3" id="KW-0732">Signal</keyword>
<keyword evidence="5" id="KW-1185">Reference proteome</keyword>
<feature type="signal peptide" evidence="3">
    <location>
        <begin position="1"/>
        <end position="18"/>
    </location>
</feature>
<feature type="region of interest" description="Disordered" evidence="1">
    <location>
        <begin position="86"/>
        <end position="111"/>
    </location>
</feature>
<dbReference type="AlphaFoldDB" id="R0MMM7"/>
<dbReference type="Proteomes" id="UP000016927">
    <property type="component" value="Unassembled WGS sequence"/>
</dbReference>
<keyword evidence="2" id="KW-0472">Membrane</keyword>
<evidence type="ECO:0000256" key="2">
    <source>
        <dbReference type="SAM" id="Phobius"/>
    </source>
</evidence>
<accession>R0MMM7</accession>
<feature type="chain" id="PRO_5004355313" evidence="3">
    <location>
        <begin position="19"/>
        <end position="196"/>
    </location>
</feature>
<organism evidence="4 5">
    <name type="scientific">Nosema bombycis (strain CQ1 / CVCC 102059)</name>
    <name type="common">Microsporidian parasite</name>
    <name type="synonym">Pebrine of silkworm</name>
    <dbReference type="NCBI Taxonomy" id="578461"/>
    <lineage>
        <taxon>Eukaryota</taxon>
        <taxon>Fungi</taxon>
        <taxon>Fungi incertae sedis</taxon>
        <taxon>Microsporidia</taxon>
        <taxon>Nosematidae</taxon>
        <taxon>Nosema</taxon>
    </lineage>
</organism>
<dbReference type="HOGENOM" id="CLU_1390608_0_0_1"/>
<evidence type="ECO:0000256" key="3">
    <source>
        <dbReference type="SAM" id="SignalP"/>
    </source>
</evidence>
<evidence type="ECO:0000256" key="1">
    <source>
        <dbReference type="SAM" id="MobiDB-lite"/>
    </source>
</evidence>
<protein>
    <submittedName>
        <fullName evidence="4">Uncharacterized protein</fullName>
    </submittedName>
</protein>
<keyword evidence="2" id="KW-0812">Transmembrane</keyword>
<gene>
    <name evidence="4" type="ORF">NBO_3g0016</name>
</gene>
<dbReference type="VEuPathDB" id="MicrosporidiaDB:NBO_3g0016"/>
<dbReference type="EMBL" id="KB908911">
    <property type="protein sequence ID" value="EOB15465.1"/>
    <property type="molecule type" value="Genomic_DNA"/>
</dbReference>
<feature type="transmembrane region" description="Helical" evidence="2">
    <location>
        <begin position="149"/>
        <end position="173"/>
    </location>
</feature>
<reference evidence="4 5" key="1">
    <citation type="journal article" date="2013" name="BMC Genomics">
        <title>Comparative genomics of parasitic silkworm microsporidia reveal an association between genome expansion and host adaptation.</title>
        <authorList>
            <person name="Pan G."/>
            <person name="Xu J."/>
            <person name="Li T."/>
            <person name="Xia Q."/>
            <person name="Liu S.L."/>
            <person name="Zhang G."/>
            <person name="Li S."/>
            <person name="Li C."/>
            <person name="Liu H."/>
            <person name="Yang L."/>
            <person name="Liu T."/>
            <person name="Zhang X."/>
            <person name="Wu Z."/>
            <person name="Fan W."/>
            <person name="Dang X."/>
            <person name="Xiang H."/>
            <person name="Tao M."/>
            <person name="Li Y."/>
            <person name="Hu J."/>
            <person name="Li Z."/>
            <person name="Lin L."/>
            <person name="Luo J."/>
            <person name="Geng L."/>
            <person name="Wang L."/>
            <person name="Long M."/>
            <person name="Wan Y."/>
            <person name="He N."/>
            <person name="Zhang Z."/>
            <person name="Lu C."/>
            <person name="Keeling P.J."/>
            <person name="Wang J."/>
            <person name="Xiang Z."/>
            <person name="Zhou Z."/>
        </authorList>
    </citation>
    <scope>NUCLEOTIDE SEQUENCE [LARGE SCALE GENOMIC DNA]</scope>
    <source>
        <strain evidence="5">CQ1 / CVCC 102059</strain>
    </source>
</reference>
<keyword evidence="2" id="KW-1133">Transmembrane helix</keyword>
<proteinExistence type="predicted"/>
<feature type="compositionally biased region" description="Basic and acidic residues" evidence="1">
    <location>
        <begin position="89"/>
        <end position="111"/>
    </location>
</feature>